<dbReference type="STRING" id="6205.A0A0R3WU45"/>
<feature type="compositionally biased region" description="Low complexity" evidence="1">
    <location>
        <begin position="51"/>
        <end position="62"/>
    </location>
</feature>
<evidence type="ECO:0000313" key="4">
    <source>
        <dbReference type="WBParaSite" id="TTAC_0000428501-mRNA-1"/>
    </source>
</evidence>
<name>A0A0R3WU45_HYDTA</name>
<organism evidence="4">
    <name type="scientific">Hydatigena taeniaeformis</name>
    <name type="common">Feline tapeworm</name>
    <name type="synonym">Taenia taeniaeformis</name>
    <dbReference type="NCBI Taxonomy" id="6205"/>
    <lineage>
        <taxon>Eukaryota</taxon>
        <taxon>Metazoa</taxon>
        <taxon>Spiralia</taxon>
        <taxon>Lophotrochozoa</taxon>
        <taxon>Platyhelminthes</taxon>
        <taxon>Cestoda</taxon>
        <taxon>Eucestoda</taxon>
        <taxon>Cyclophyllidea</taxon>
        <taxon>Taeniidae</taxon>
        <taxon>Hydatigera</taxon>
    </lineage>
</organism>
<protein>
    <submittedName>
        <fullName evidence="4">TRAF-type domain-containing protein</fullName>
    </submittedName>
</protein>
<dbReference type="EMBL" id="UYWX01004052">
    <property type="protein sequence ID" value="VDM24569.1"/>
    <property type="molecule type" value="Genomic_DNA"/>
</dbReference>
<sequence>MLSLHESVYLERAIEQSESNLQEILQRLNELSLDLLSSSAEQSEEEGLNQTPSFTSAPPSSSRTCPIHQAGSKAVETCCNHCEMVIPVLNLSSYPCVPTCNAVMHLIRFDHVLCKVLHVKLTNKSNATHKYVAFNISDNLIIKSRMLNKISARLG</sequence>
<dbReference type="WBParaSite" id="TTAC_0000428501-mRNA-1">
    <property type="protein sequence ID" value="TTAC_0000428501-mRNA-1"/>
    <property type="gene ID" value="TTAC_0000428501"/>
</dbReference>
<evidence type="ECO:0000256" key="1">
    <source>
        <dbReference type="SAM" id="MobiDB-lite"/>
    </source>
</evidence>
<dbReference type="AlphaFoldDB" id="A0A0R3WU45"/>
<dbReference type="Proteomes" id="UP000274429">
    <property type="component" value="Unassembled WGS sequence"/>
</dbReference>
<reference evidence="2 3" key="2">
    <citation type="submission" date="2018-11" db="EMBL/GenBank/DDBJ databases">
        <authorList>
            <consortium name="Pathogen Informatics"/>
        </authorList>
    </citation>
    <scope>NUCLEOTIDE SEQUENCE [LARGE SCALE GENOMIC DNA]</scope>
</reference>
<proteinExistence type="predicted"/>
<accession>A0A0R3WU45</accession>
<gene>
    <name evidence="2" type="ORF">TTAC_LOCUS4270</name>
</gene>
<reference evidence="4" key="1">
    <citation type="submission" date="2017-02" db="UniProtKB">
        <authorList>
            <consortium name="WormBaseParasite"/>
        </authorList>
    </citation>
    <scope>IDENTIFICATION</scope>
</reference>
<feature type="region of interest" description="Disordered" evidence="1">
    <location>
        <begin position="42"/>
        <end position="62"/>
    </location>
</feature>
<evidence type="ECO:0000313" key="2">
    <source>
        <dbReference type="EMBL" id="VDM24569.1"/>
    </source>
</evidence>
<evidence type="ECO:0000313" key="3">
    <source>
        <dbReference type="Proteomes" id="UP000274429"/>
    </source>
</evidence>
<keyword evidence="3" id="KW-1185">Reference proteome</keyword>